<dbReference type="EMBL" id="JAQQKX010000004">
    <property type="protein sequence ID" value="MDC7683071.1"/>
    <property type="molecule type" value="Genomic_DNA"/>
</dbReference>
<feature type="domain" description="N-acetyltransferase" evidence="3">
    <location>
        <begin position="2"/>
        <end position="148"/>
    </location>
</feature>
<evidence type="ECO:0000256" key="1">
    <source>
        <dbReference type="ARBA" id="ARBA00022679"/>
    </source>
</evidence>
<dbReference type="PANTHER" id="PTHR43420">
    <property type="entry name" value="ACETYLTRANSFERASE"/>
    <property type="match status" value="1"/>
</dbReference>
<dbReference type="GO" id="GO:0016746">
    <property type="term" value="F:acyltransferase activity"/>
    <property type="evidence" value="ECO:0007669"/>
    <property type="project" value="UniProtKB-KW"/>
</dbReference>
<keyword evidence="2 4" id="KW-0012">Acyltransferase</keyword>
<dbReference type="InterPro" id="IPR050680">
    <property type="entry name" value="YpeA/RimI_acetyltransf"/>
</dbReference>
<comment type="caution">
    <text evidence="4">The sequence shown here is derived from an EMBL/GenBank/DDBJ whole genome shotgun (WGS) entry which is preliminary data.</text>
</comment>
<keyword evidence="5" id="KW-1185">Reference proteome</keyword>
<dbReference type="PANTHER" id="PTHR43420:SF44">
    <property type="entry name" value="ACETYLTRANSFERASE YPEA"/>
    <property type="match status" value="1"/>
</dbReference>
<dbReference type="PROSITE" id="PS51186">
    <property type="entry name" value="GNAT"/>
    <property type="match status" value="1"/>
</dbReference>
<dbReference type="InterPro" id="IPR016181">
    <property type="entry name" value="Acyl_CoA_acyltransferase"/>
</dbReference>
<evidence type="ECO:0000259" key="3">
    <source>
        <dbReference type="PROSITE" id="PS51186"/>
    </source>
</evidence>
<dbReference type="SUPFAM" id="SSF55729">
    <property type="entry name" value="Acyl-CoA N-acyltransferases (Nat)"/>
    <property type="match status" value="1"/>
</dbReference>
<evidence type="ECO:0000313" key="5">
    <source>
        <dbReference type="Proteomes" id="UP001214854"/>
    </source>
</evidence>
<dbReference type="InterPro" id="IPR000182">
    <property type="entry name" value="GNAT_dom"/>
</dbReference>
<protein>
    <submittedName>
        <fullName evidence="4">GNAT family N-acetyltransferase</fullName>
        <ecNumber evidence="4">2.3.1.-</ecNumber>
    </submittedName>
</protein>
<evidence type="ECO:0000256" key="2">
    <source>
        <dbReference type="ARBA" id="ARBA00023315"/>
    </source>
</evidence>
<dbReference type="Gene3D" id="3.40.630.30">
    <property type="match status" value="1"/>
</dbReference>
<organism evidence="4 5">
    <name type="scientific">Asticcacaulis aquaticus</name>
    <dbReference type="NCBI Taxonomy" id="2984212"/>
    <lineage>
        <taxon>Bacteria</taxon>
        <taxon>Pseudomonadati</taxon>
        <taxon>Pseudomonadota</taxon>
        <taxon>Alphaproteobacteria</taxon>
        <taxon>Caulobacterales</taxon>
        <taxon>Caulobacteraceae</taxon>
        <taxon>Asticcacaulis</taxon>
    </lineage>
</organism>
<reference evidence="4 5" key="1">
    <citation type="submission" date="2023-01" db="EMBL/GenBank/DDBJ databases">
        <title>Novel species of the genus Asticcacaulis isolated from rivers.</title>
        <authorList>
            <person name="Lu H."/>
        </authorList>
    </citation>
    <scope>NUCLEOTIDE SEQUENCE [LARGE SCALE GENOMIC DNA]</scope>
    <source>
        <strain evidence="4 5">BYS171W</strain>
    </source>
</reference>
<dbReference type="Pfam" id="PF00583">
    <property type="entry name" value="Acetyltransf_1"/>
    <property type="match status" value="1"/>
</dbReference>
<gene>
    <name evidence="4" type="ORF">PQU92_07270</name>
</gene>
<keyword evidence="1 4" id="KW-0808">Transferase</keyword>
<sequence>MKHIHQIREFDPRLVEIHAQSFDFGWKDSEFLEYLSKPHHVLWGLYTENNLQAFVLSAEIADEAEILTIATDPAARRQGHAQALLEHLLGHLKLKGTRSLFLEVALDNPAAIAFYEGLNFQTVGKRKAYYSRRNGPPVDARILSLAIHGN</sequence>
<evidence type="ECO:0000313" key="4">
    <source>
        <dbReference type="EMBL" id="MDC7683071.1"/>
    </source>
</evidence>
<dbReference type="EC" id="2.3.1.-" evidence="4"/>
<accession>A0ABT5HSM6</accession>
<proteinExistence type="predicted"/>
<name>A0ABT5HSM6_9CAUL</name>
<dbReference type="Proteomes" id="UP001214854">
    <property type="component" value="Unassembled WGS sequence"/>
</dbReference>
<dbReference type="CDD" id="cd04301">
    <property type="entry name" value="NAT_SF"/>
    <property type="match status" value="1"/>
</dbReference>
<dbReference type="RefSeq" id="WP_272747551.1">
    <property type="nucleotide sequence ID" value="NZ_JAQQKX010000004.1"/>
</dbReference>